<sequence length="207" mass="23292">MAVVGTWQQDHPDDKIIVFVQFIMTAKVLGRMLELANGSFLYYVGTMTQTQKITALDDFKQDPSKKILVSHSAPFISLMAIPNIFVLQIATMQSGGQSLNLTAANRVIIVDPWWNTVQEKQAFCRVLRIGQNKATHLVRIMARAAIDERIASVQNSKDKEIDHALQDDDHIPAGISEKALEELFYPKETSKDDCVTTGARKKRRVQH</sequence>
<dbReference type="Pfam" id="PF00271">
    <property type="entry name" value="Helicase_C"/>
    <property type="match status" value="1"/>
</dbReference>
<dbReference type="InterPro" id="IPR050628">
    <property type="entry name" value="SNF2_RAD54_helicase_TF"/>
</dbReference>
<keyword evidence="3" id="KW-0347">Helicase</keyword>
<dbReference type="CDD" id="cd18793">
    <property type="entry name" value="SF2_C_SNF"/>
    <property type="match status" value="1"/>
</dbReference>
<keyword evidence="7" id="KW-1185">Reference proteome</keyword>
<organism evidence="6 7">
    <name type="scientific">Purpureocillium takamizusanense</name>
    <dbReference type="NCBI Taxonomy" id="2060973"/>
    <lineage>
        <taxon>Eukaryota</taxon>
        <taxon>Fungi</taxon>
        <taxon>Dikarya</taxon>
        <taxon>Ascomycota</taxon>
        <taxon>Pezizomycotina</taxon>
        <taxon>Sordariomycetes</taxon>
        <taxon>Hypocreomycetidae</taxon>
        <taxon>Hypocreales</taxon>
        <taxon>Ophiocordycipitaceae</taxon>
        <taxon>Purpureocillium</taxon>
    </lineage>
</organism>
<dbReference type="GO" id="GO:0016787">
    <property type="term" value="F:hydrolase activity"/>
    <property type="evidence" value="ECO:0007669"/>
    <property type="project" value="UniProtKB-KW"/>
</dbReference>
<dbReference type="RefSeq" id="XP_047840284.1">
    <property type="nucleotide sequence ID" value="XM_047984310.1"/>
</dbReference>
<keyword evidence="2" id="KW-0378">Hydrolase</keyword>
<dbReference type="GO" id="GO:0006281">
    <property type="term" value="P:DNA repair"/>
    <property type="evidence" value="ECO:0007669"/>
    <property type="project" value="TreeGrafter"/>
</dbReference>
<dbReference type="GO" id="GO:0005634">
    <property type="term" value="C:nucleus"/>
    <property type="evidence" value="ECO:0007669"/>
    <property type="project" value="TreeGrafter"/>
</dbReference>
<dbReference type="GeneID" id="72065165"/>
<keyword evidence="4" id="KW-0067">ATP-binding</keyword>
<protein>
    <recommendedName>
        <fullName evidence="5">Helicase C-terminal domain-containing protein</fullName>
    </recommendedName>
</protein>
<dbReference type="InterPro" id="IPR049730">
    <property type="entry name" value="SNF2/RAD54-like_C"/>
</dbReference>
<keyword evidence="1" id="KW-0547">Nucleotide-binding</keyword>
<dbReference type="GO" id="GO:0008094">
    <property type="term" value="F:ATP-dependent activity, acting on DNA"/>
    <property type="evidence" value="ECO:0007669"/>
    <property type="project" value="TreeGrafter"/>
</dbReference>
<reference evidence="6" key="1">
    <citation type="submission" date="2021-11" db="EMBL/GenBank/DDBJ databases">
        <title>Purpureocillium_takamizusanense_genome.</title>
        <authorList>
            <person name="Nguyen N.-H."/>
        </authorList>
    </citation>
    <scope>NUCLEOTIDE SEQUENCE</scope>
    <source>
        <strain evidence="6">PT3</strain>
    </source>
</reference>
<dbReference type="InterPro" id="IPR001650">
    <property type="entry name" value="Helicase_C-like"/>
</dbReference>
<dbReference type="SUPFAM" id="SSF52540">
    <property type="entry name" value="P-loop containing nucleoside triphosphate hydrolases"/>
    <property type="match status" value="1"/>
</dbReference>
<dbReference type="InterPro" id="IPR027417">
    <property type="entry name" value="P-loop_NTPase"/>
</dbReference>
<name>A0A9Q8V8L3_9HYPO</name>
<evidence type="ECO:0000313" key="7">
    <source>
        <dbReference type="Proteomes" id="UP000829364"/>
    </source>
</evidence>
<gene>
    <name evidence="6" type="ORF">JDV02_003205</name>
</gene>
<evidence type="ECO:0000256" key="3">
    <source>
        <dbReference type="ARBA" id="ARBA00022806"/>
    </source>
</evidence>
<dbReference type="KEGG" id="ptkz:JDV02_003205"/>
<dbReference type="PROSITE" id="PS51194">
    <property type="entry name" value="HELICASE_CTER"/>
    <property type="match status" value="1"/>
</dbReference>
<dbReference type="SMART" id="SM00490">
    <property type="entry name" value="HELICc"/>
    <property type="match status" value="1"/>
</dbReference>
<dbReference type="Gene3D" id="3.40.50.300">
    <property type="entry name" value="P-loop containing nucleotide triphosphate hydrolases"/>
    <property type="match status" value="1"/>
</dbReference>
<dbReference type="OrthoDB" id="448448at2759"/>
<dbReference type="GO" id="GO:0005524">
    <property type="term" value="F:ATP binding"/>
    <property type="evidence" value="ECO:0007669"/>
    <property type="project" value="UniProtKB-KW"/>
</dbReference>
<feature type="domain" description="Helicase C-terminal" evidence="5">
    <location>
        <begin position="1"/>
        <end position="169"/>
    </location>
</feature>
<dbReference type="AlphaFoldDB" id="A0A9Q8V8L3"/>
<evidence type="ECO:0000256" key="2">
    <source>
        <dbReference type="ARBA" id="ARBA00022801"/>
    </source>
</evidence>
<proteinExistence type="predicted"/>
<dbReference type="EMBL" id="CP086355">
    <property type="protein sequence ID" value="UNI16803.1"/>
    <property type="molecule type" value="Genomic_DNA"/>
</dbReference>
<accession>A0A9Q8V8L3</accession>
<evidence type="ECO:0000313" key="6">
    <source>
        <dbReference type="EMBL" id="UNI16803.1"/>
    </source>
</evidence>
<dbReference type="Proteomes" id="UP000829364">
    <property type="component" value="Chromosome 2"/>
</dbReference>
<evidence type="ECO:0000256" key="1">
    <source>
        <dbReference type="ARBA" id="ARBA00022741"/>
    </source>
</evidence>
<dbReference type="PANTHER" id="PTHR45626:SF17">
    <property type="entry name" value="HELICASE-LIKE TRANSCRIPTION FACTOR"/>
    <property type="match status" value="1"/>
</dbReference>
<dbReference type="PANTHER" id="PTHR45626">
    <property type="entry name" value="TRANSCRIPTION TERMINATION FACTOR 2-RELATED"/>
    <property type="match status" value="1"/>
</dbReference>
<evidence type="ECO:0000259" key="5">
    <source>
        <dbReference type="PROSITE" id="PS51194"/>
    </source>
</evidence>
<evidence type="ECO:0000256" key="4">
    <source>
        <dbReference type="ARBA" id="ARBA00022840"/>
    </source>
</evidence>
<dbReference type="GO" id="GO:0004386">
    <property type="term" value="F:helicase activity"/>
    <property type="evidence" value="ECO:0007669"/>
    <property type="project" value="UniProtKB-KW"/>
</dbReference>